<dbReference type="GO" id="GO:0030983">
    <property type="term" value="F:mismatched DNA binding"/>
    <property type="evidence" value="ECO:0007669"/>
    <property type="project" value="InterPro"/>
</dbReference>
<dbReference type="InterPro" id="IPR036678">
    <property type="entry name" value="MutS_con_dom_sf"/>
</dbReference>
<dbReference type="SUPFAM" id="SSF52540">
    <property type="entry name" value="P-loop containing nucleoside triphosphate hydrolases"/>
    <property type="match status" value="1"/>
</dbReference>
<dbReference type="SMART" id="SM00533">
    <property type="entry name" value="MUTSd"/>
    <property type="match status" value="1"/>
</dbReference>
<comment type="caution">
    <text evidence="12">The sequence shown here is derived from an EMBL/GenBank/DDBJ whole genome shotgun (WGS) entry which is preliminary data.</text>
</comment>
<dbReference type="Pfam" id="PF05190">
    <property type="entry name" value="MutS_IV"/>
    <property type="match status" value="1"/>
</dbReference>
<evidence type="ECO:0000256" key="7">
    <source>
        <dbReference type="ARBA" id="ARBA00023204"/>
    </source>
</evidence>
<dbReference type="InterPro" id="IPR017261">
    <property type="entry name" value="DNA_mismatch_repair_MutS/MSH"/>
</dbReference>
<dbReference type="AlphaFoldDB" id="A0A060QC90"/>
<evidence type="ECO:0000259" key="11">
    <source>
        <dbReference type="PROSITE" id="PS00486"/>
    </source>
</evidence>
<proteinExistence type="inferred from homology"/>
<dbReference type="Pfam" id="PF05192">
    <property type="entry name" value="MutS_III"/>
    <property type="match status" value="1"/>
</dbReference>
<feature type="domain" description="DNA mismatch repair proteins mutS family" evidence="11">
    <location>
        <begin position="710"/>
        <end position="726"/>
    </location>
</feature>
<evidence type="ECO:0000313" key="13">
    <source>
        <dbReference type="Proteomes" id="UP000027583"/>
    </source>
</evidence>
<evidence type="ECO:0000256" key="10">
    <source>
        <dbReference type="RuleBase" id="RU003756"/>
    </source>
</evidence>
<dbReference type="EMBL" id="CBLX010000003">
    <property type="protein sequence ID" value="CDG38293.1"/>
    <property type="molecule type" value="Genomic_DNA"/>
</dbReference>
<dbReference type="GO" id="GO:0006298">
    <property type="term" value="P:mismatch repair"/>
    <property type="evidence" value="ECO:0007669"/>
    <property type="project" value="UniProtKB-UniRule"/>
</dbReference>
<keyword evidence="7 10" id="KW-0234">DNA repair</keyword>
<dbReference type="NCBIfam" id="TIGR01070">
    <property type="entry name" value="mutS1"/>
    <property type="match status" value="1"/>
</dbReference>
<dbReference type="SUPFAM" id="SSF48334">
    <property type="entry name" value="DNA repair protein MutS, domain III"/>
    <property type="match status" value="1"/>
</dbReference>
<keyword evidence="5" id="KW-0067">ATP-binding</keyword>
<dbReference type="SUPFAM" id="SSF55271">
    <property type="entry name" value="DNA repair protein MutS, domain I"/>
    <property type="match status" value="1"/>
</dbReference>
<dbReference type="InterPro" id="IPR007695">
    <property type="entry name" value="DNA_mismatch_repair_MutS-lik_N"/>
</dbReference>
<dbReference type="InterPro" id="IPR007696">
    <property type="entry name" value="DNA_mismatch_repair_MutS_core"/>
</dbReference>
<organism evidence="12 13">
    <name type="scientific">Asaia bogorensis</name>
    <dbReference type="NCBI Taxonomy" id="91915"/>
    <lineage>
        <taxon>Bacteria</taxon>
        <taxon>Pseudomonadati</taxon>
        <taxon>Pseudomonadota</taxon>
        <taxon>Alphaproteobacteria</taxon>
        <taxon>Acetobacterales</taxon>
        <taxon>Acetobacteraceae</taxon>
        <taxon>Asaia</taxon>
    </lineage>
</organism>
<accession>A0A060QC90</accession>
<comment type="similarity">
    <text evidence="1 10">Belongs to the DNA mismatch repair MutS family.</text>
</comment>
<dbReference type="PANTHER" id="PTHR11361">
    <property type="entry name" value="DNA MISMATCH REPAIR PROTEIN MUTS FAMILY MEMBER"/>
    <property type="match status" value="1"/>
</dbReference>
<comment type="function">
    <text evidence="8">This protein is involved in the repair of mismatches in DNA. It is possible that it carries out the mismatch recognition step. This protein has a weak ATPase activity.</text>
</comment>
<dbReference type="RefSeq" id="WP_023978458.1">
    <property type="nucleotide sequence ID" value="NZ_CBLX010000003.1"/>
</dbReference>
<keyword evidence="6 10" id="KW-0238">DNA-binding</keyword>
<dbReference type="Gene3D" id="3.30.420.110">
    <property type="entry name" value="MutS, connector domain"/>
    <property type="match status" value="1"/>
</dbReference>
<reference evidence="12 13" key="2">
    <citation type="journal article" date="2014" name="PLoS ONE">
        <title>Evolution of mitochondria reconstructed from the energy metabolism of living bacteria.</title>
        <authorList>
            <person name="Degli Esposti M."/>
            <person name="Chouaia B."/>
            <person name="Comandatore F."/>
            <person name="Crotti E."/>
            <person name="Sassera D."/>
            <person name="Lievens P.M."/>
            <person name="Daffonchio D."/>
            <person name="Bandi C."/>
        </authorList>
    </citation>
    <scope>NUCLEOTIDE SEQUENCE [LARGE SCALE GENOMIC DNA]</scope>
    <source>
        <strain evidence="12 13">SF2.1</strain>
    </source>
</reference>
<evidence type="ECO:0000256" key="4">
    <source>
        <dbReference type="ARBA" id="ARBA00022763"/>
    </source>
</evidence>
<evidence type="ECO:0000256" key="1">
    <source>
        <dbReference type="ARBA" id="ARBA00006271"/>
    </source>
</evidence>
<dbReference type="PIRSF" id="PIRSF037677">
    <property type="entry name" value="DNA_mis_repair_Msh6"/>
    <property type="match status" value="1"/>
</dbReference>
<evidence type="ECO:0000256" key="9">
    <source>
        <dbReference type="NCBIfam" id="TIGR01070"/>
    </source>
</evidence>
<gene>
    <name evidence="12" type="ORF">ASAP_0248</name>
</gene>
<dbReference type="InterPro" id="IPR005748">
    <property type="entry name" value="DNA_mismatch_repair_MutS"/>
</dbReference>
<dbReference type="InterPro" id="IPR016151">
    <property type="entry name" value="DNA_mismatch_repair_MutS_N"/>
</dbReference>
<dbReference type="Gene3D" id="6.10.140.430">
    <property type="match status" value="1"/>
</dbReference>
<dbReference type="InterPro" id="IPR007860">
    <property type="entry name" value="DNA_mmatch_repair_MutS_con_dom"/>
</dbReference>
<dbReference type="PANTHER" id="PTHR11361:SF34">
    <property type="entry name" value="DNA MISMATCH REPAIR PROTEIN MSH1, MITOCHONDRIAL"/>
    <property type="match status" value="1"/>
</dbReference>
<dbReference type="NCBIfam" id="NF003810">
    <property type="entry name" value="PRK05399.1"/>
    <property type="match status" value="1"/>
</dbReference>
<dbReference type="Pfam" id="PF05188">
    <property type="entry name" value="MutS_II"/>
    <property type="match status" value="1"/>
</dbReference>
<evidence type="ECO:0000256" key="6">
    <source>
        <dbReference type="ARBA" id="ARBA00023125"/>
    </source>
</evidence>
<dbReference type="SUPFAM" id="SSF53150">
    <property type="entry name" value="DNA repair protein MutS, domain II"/>
    <property type="match status" value="1"/>
</dbReference>
<keyword evidence="3 10" id="KW-0547">Nucleotide-binding</keyword>
<dbReference type="Gene3D" id="3.40.1170.10">
    <property type="entry name" value="DNA repair protein MutS, domain I"/>
    <property type="match status" value="1"/>
</dbReference>
<dbReference type="PROSITE" id="PS00486">
    <property type="entry name" value="DNA_MISMATCH_REPAIR_2"/>
    <property type="match status" value="1"/>
</dbReference>
<dbReference type="GO" id="GO:0005524">
    <property type="term" value="F:ATP binding"/>
    <property type="evidence" value="ECO:0007669"/>
    <property type="project" value="UniProtKB-UniRule"/>
</dbReference>
<dbReference type="Pfam" id="PF01624">
    <property type="entry name" value="MutS_I"/>
    <property type="match status" value="1"/>
</dbReference>
<protein>
    <recommendedName>
        <fullName evidence="2 9">DNA mismatch repair protein MutS</fullName>
    </recommendedName>
</protein>
<evidence type="ECO:0000313" key="12">
    <source>
        <dbReference type="EMBL" id="CDG38293.1"/>
    </source>
</evidence>
<keyword evidence="4 10" id="KW-0227">DNA damage</keyword>
<sequence>MTTPAITGAIPSAEGATPAMAQWFSLKAQEPDALLFFRMGDFYELFFADAETASMALDISLTTRGKHNEEPIPMCGVPVAAAPAYLARLIRRGFRVAVAEQTEAARKAGDPPQKGPLSRAIVRLVTAGTLTEDELLEAGRPNLLFALSAPARKPRASDACGAAWIDISTGSFETTTLPRTQIEELLARLDPSEILADPALIPEPFALRVAPNLVPPGIDSARTRMAQIFEVPQINILGDFTDEEIRAGALVLDYVRRSQAGAMPRIARPLRRDDSETLGLDPATRASLDLVQARDGTTTHTLFSAVDRCVSAAGQRLLAQWIAAPSTDLTLIQSRQEGWRWIGAQPGLMEATTPILRRSPDLARALGRLSAGRGLPRDLAATRDLLQAADALVALLEPVCDDATPSLIRALFAGLYGRADALLETLEKALSDSLPARIEDGGVIATGYDADLDRYRGLRDDSKRTLAALQQSYAEKFGVATLKIKHHAQLGYIIETSALHGARLRDCPELSFRQGTANLVRFTTEELLDLDRAILEAADRAGALERRLFAALVAETVSHPALPELAELFALADVLTGSARLAQGGTWCSPEMAQDQSFALKACRHPVVEAALDRSTRFIPNDCHLPPDQRVMLLTGPNMAGKSTFLRQTALAVILAQAGLPVPAEKARIGIVDRLFSRVGAADDLARGRSTFMVEMTETAAILRQAGPRSLVVVDEIGRGTSTLDGLAIAWATLEALHSQLGSRTIFATHFFELCSLSDSMPRLTPFTMAVREWQGEVIFQHEVRKGSARKSWGVHVAQLAGVPLPVVQRATRLLAALESDQGLSGPQLPLFAAAPPPPVAKDHLREALETIDPDTLSPRDALEALYALRKLALETKNDLT</sequence>
<dbReference type="InterPro" id="IPR045076">
    <property type="entry name" value="MutS"/>
</dbReference>
<dbReference type="InterPro" id="IPR027417">
    <property type="entry name" value="P-loop_NTPase"/>
</dbReference>
<dbReference type="Pfam" id="PF00488">
    <property type="entry name" value="MutS_V"/>
    <property type="match status" value="1"/>
</dbReference>
<reference evidence="12 13" key="1">
    <citation type="journal article" date="2014" name="Genome Biol. Evol.">
        <title>Acetic acid bacteria genomes reveal functional traits for adaptation to life in insect guts.</title>
        <authorList>
            <person name="Chouaia B."/>
            <person name="Gaiarsa S."/>
            <person name="Crotti E."/>
            <person name="Comandatore F."/>
            <person name="Degli Esposti M."/>
            <person name="Ricci I."/>
            <person name="Alma A."/>
            <person name="Favia G."/>
            <person name="Bandi C."/>
            <person name="Daffonchio D."/>
        </authorList>
    </citation>
    <scope>NUCLEOTIDE SEQUENCE [LARGE SCALE GENOMIC DNA]</scope>
    <source>
        <strain evidence="12 13">SF2.1</strain>
    </source>
</reference>
<evidence type="ECO:0000256" key="2">
    <source>
        <dbReference type="ARBA" id="ARBA00021982"/>
    </source>
</evidence>
<dbReference type="Gene3D" id="3.40.50.300">
    <property type="entry name" value="P-loop containing nucleotide triphosphate hydrolases"/>
    <property type="match status" value="1"/>
</dbReference>
<dbReference type="SMART" id="SM00534">
    <property type="entry name" value="MUTSac"/>
    <property type="match status" value="1"/>
</dbReference>
<dbReference type="GO" id="GO:0005829">
    <property type="term" value="C:cytosol"/>
    <property type="evidence" value="ECO:0007669"/>
    <property type="project" value="TreeGrafter"/>
</dbReference>
<dbReference type="InterPro" id="IPR007861">
    <property type="entry name" value="DNA_mismatch_repair_MutS_clamp"/>
</dbReference>
<dbReference type="Proteomes" id="UP000027583">
    <property type="component" value="Unassembled WGS sequence"/>
</dbReference>
<dbReference type="InterPro" id="IPR036187">
    <property type="entry name" value="DNA_mismatch_repair_MutS_sf"/>
</dbReference>
<dbReference type="eggNOG" id="COG0249">
    <property type="taxonomic scope" value="Bacteria"/>
</dbReference>
<dbReference type="InterPro" id="IPR000432">
    <property type="entry name" value="DNA_mismatch_repair_MutS_C"/>
</dbReference>
<evidence type="ECO:0000256" key="8">
    <source>
        <dbReference type="ARBA" id="ARBA00024647"/>
    </source>
</evidence>
<evidence type="ECO:0000256" key="5">
    <source>
        <dbReference type="ARBA" id="ARBA00022840"/>
    </source>
</evidence>
<evidence type="ECO:0000256" key="3">
    <source>
        <dbReference type="ARBA" id="ARBA00022741"/>
    </source>
</evidence>
<dbReference type="Gene3D" id="1.10.1420.10">
    <property type="match status" value="2"/>
</dbReference>
<dbReference type="GO" id="GO:0140664">
    <property type="term" value="F:ATP-dependent DNA damage sensor activity"/>
    <property type="evidence" value="ECO:0007669"/>
    <property type="project" value="InterPro"/>
</dbReference>
<name>A0A060QC90_9PROT</name>